<gene>
    <name evidence="9" type="primary">algF_1</name>
    <name evidence="9" type="ORF">PSEWESI4_01575</name>
</gene>
<reference evidence="9 10" key="1">
    <citation type="submission" date="2020-08" db="EMBL/GenBank/DDBJ databases">
        <authorList>
            <person name="Criscuolo A."/>
        </authorList>
    </citation>
    <scope>NUCLEOTIDE SEQUENCE [LARGE SCALE GENOMIC DNA]</scope>
    <source>
        <strain evidence="9">CIP111764</strain>
    </source>
</reference>
<evidence type="ECO:0000256" key="5">
    <source>
        <dbReference type="ARBA" id="ARBA00022729"/>
    </source>
</evidence>
<evidence type="ECO:0000256" key="2">
    <source>
        <dbReference type="ARBA" id="ARBA00005182"/>
    </source>
</evidence>
<dbReference type="RefSeq" id="WP_187670653.1">
    <property type="nucleotide sequence ID" value="NZ_CAJFCI010000032.1"/>
</dbReference>
<comment type="pathway">
    <text evidence="2">Glycan biosynthesis; alginate biosynthesis.</text>
</comment>
<comment type="similarity">
    <text evidence="3">Belongs to the AlgF family.</text>
</comment>
<evidence type="ECO:0000256" key="8">
    <source>
        <dbReference type="SAM" id="SignalP"/>
    </source>
</evidence>
<accession>A0A7U7I8G8</accession>
<dbReference type="InterPro" id="IPR035422">
    <property type="entry name" value="AlgF"/>
</dbReference>
<dbReference type="UniPathway" id="UPA00286"/>
<keyword evidence="10" id="KW-1185">Reference proteome</keyword>
<feature type="signal peptide" evidence="8">
    <location>
        <begin position="1"/>
        <end position="22"/>
    </location>
</feature>
<dbReference type="EMBL" id="CAJFCI010000032">
    <property type="protein sequence ID" value="CAD5107304.1"/>
    <property type="molecule type" value="Genomic_DNA"/>
</dbReference>
<comment type="subcellular location">
    <subcellularLocation>
        <location evidence="1">Periplasm</location>
    </subcellularLocation>
</comment>
<dbReference type="Pfam" id="PF11182">
    <property type="entry name" value="AlgF"/>
    <property type="match status" value="1"/>
</dbReference>
<comment type="caution">
    <text evidence="9">The sequence shown here is derived from an EMBL/GenBank/DDBJ whole genome shotgun (WGS) entry which is preliminary data.</text>
</comment>
<dbReference type="AlphaFoldDB" id="A0A7U7I8G8"/>
<proteinExistence type="inferred from homology"/>
<dbReference type="GO" id="GO:0042121">
    <property type="term" value="P:alginic acid biosynthetic process"/>
    <property type="evidence" value="ECO:0007669"/>
    <property type="project" value="UniProtKB-UniPathway"/>
</dbReference>
<protein>
    <recommendedName>
        <fullName evidence="4">Alginate biosynthesis protein AlgF</fullName>
    </recommendedName>
</protein>
<dbReference type="Proteomes" id="UP000583387">
    <property type="component" value="Unassembled WGS sequence"/>
</dbReference>
<evidence type="ECO:0000313" key="9">
    <source>
        <dbReference type="EMBL" id="CAD5107304.1"/>
    </source>
</evidence>
<name>A0A7U7I8G8_9GAMM</name>
<keyword evidence="6" id="KW-0574">Periplasm</keyword>
<keyword evidence="7" id="KW-0016">Alginate biosynthesis</keyword>
<feature type="chain" id="PRO_5030574745" description="Alginate biosynthesis protein AlgF" evidence="8">
    <location>
        <begin position="23"/>
        <end position="213"/>
    </location>
</feature>
<evidence type="ECO:0000256" key="6">
    <source>
        <dbReference type="ARBA" id="ARBA00022764"/>
    </source>
</evidence>
<keyword evidence="5 8" id="KW-0732">Signal</keyword>
<evidence type="ECO:0000256" key="7">
    <source>
        <dbReference type="ARBA" id="ARBA00022841"/>
    </source>
</evidence>
<organism evidence="9 10">
    <name type="scientific">Zestomonas carbonaria</name>
    <dbReference type="NCBI Taxonomy" id="2762745"/>
    <lineage>
        <taxon>Bacteria</taxon>
        <taxon>Pseudomonadati</taxon>
        <taxon>Pseudomonadota</taxon>
        <taxon>Gammaproteobacteria</taxon>
        <taxon>Pseudomonadales</taxon>
        <taxon>Pseudomonadaceae</taxon>
        <taxon>Zestomonas</taxon>
    </lineage>
</organism>
<evidence type="ECO:0000256" key="3">
    <source>
        <dbReference type="ARBA" id="ARBA00010033"/>
    </source>
</evidence>
<evidence type="ECO:0000313" key="10">
    <source>
        <dbReference type="Proteomes" id="UP000583387"/>
    </source>
</evidence>
<evidence type="ECO:0000256" key="1">
    <source>
        <dbReference type="ARBA" id="ARBA00004418"/>
    </source>
</evidence>
<sequence>MNVLIQRCLLSLLLLAPLAAQAQDGNAALYGPVAPAGSAYVRVLNLSGAPAEVLLSGKASAQKVNAGQLGAYVFIAPGNRKITVNQTSQDANLQGNSAYTLVYDGSSLQSIVDPYSDDPKKALVAFYNLTDQPLALKTQDGKHAIVDNVAKNHSGVRPVNEIKIGFAAFNGEQSVARFDEQFLKKGRSYSYLVIPDGGSYRAISQANSLDAIE</sequence>
<dbReference type="GO" id="GO:0042597">
    <property type="term" value="C:periplasmic space"/>
    <property type="evidence" value="ECO:0007669"/>
    <property type="project" value="UniProtKB-SubCell"/>
</dbReference>
<evidence type="ECO:0000256" key="4">
    <source>
        <dbReference type="ARBA" id="ARBA00013964"/>
    </source>
</evidence>